<reference evidence="3 4" key="1">
    <citation type="submission" date="2015-05" db="EMBL/GenBank/DDBJ databases">
        <authorList>
            <person name="Wang D.B."/>
            <person name="Wang M."/>
        </authorList>
    </citation>
    <scope>NUCLEOTIDE SEQUENCE [LARGE SCALE GENOMIC DNA]</scope>
    <source>
        <strain evidence="3">VL1</strain>
    </source>
</reference>
<dbReference type="Pfam" id="PF16862">
    <property type="entry name" value="Glyco_hydro_79C"/>
    <property type="match status" value="1"/>
</dbReference>
<dbReference type="EMBL" id="CVQH01021362">
    <property type="protein sequence ID" value="CRK30146.1"/>
    <property type="molecule type" value="Genomic_DNA"/>
</dbReference>
<sequence length="488" mass="50980">VFITITRIRTVAMAPVLSKLLVLGQLGCASALTFAVPSTVPSNASPQLAAAPVGVSFEFFAWPGYFDDVASTTKCLQNLKDVSGTWPPIRIGGTTQDRATYDASSSAAVTYTVASAGAAPASLTYGPSFFSLAAEYGGKVVIGLNRRLNNQANTIAAAKAAKAAMRNLYSIELGNEPNFFTSSDPIAGGNTWNAAADYASQLSWQKAVGGALGGSNQFSAGVYFGTSPMSIKGLTGQEGSANSFVKDYCSHNYPQSQSTADLSKLMDHSAIKTQIQPFAAEISAANAEGKPHIFGETNSATHGGGGISPTYGAGLWVMDYAIQAAILGTNALYFHHGTIGNCQYCWWGKFTVGAPYYGAMMATMALAGADRIAPLDDGSTRYGAYAIYKNNRPIRVLLYNSDYFTSGTRTTQTYTLTGLSSSKVTAKRLTAAFSTSRVDKGQSPTLAGQTWTGGSCNVKGTEVSESATVSGGKATFTVGASEALLVYL</sequence>
<proteinExistence type="predicted"/>
<dbReference type="InterPro" id="IPR017853">
    <property type="entry name" value="GH"/>
</dbReference>
<dbReference type="PANTHER" id="PTHR36183:SF2">
    <property type="entry name" value="BETA-GLUCURONIDASE C-TERMINAL DOMAIN-CONTAINING PROTEIN"/>
    <property type="match status" value="1"/>
</dbReference>
<organism evidence="3 4">
    <name type="scientific">Verticillium longisporum</name>
    <name type="common">Verticillium dahliae var. longisporum</name>
    <dbReference type="NCBI Taxonomy" id="100787"/>
    <lineage>
        <taxon>Eukaryota</taxon>
        <taxon>Fungi</taxon>
        <taxon>Dikarya</taxon>
        <taxon>Ascomycota</taxon>
        <taxon>Pezizomycotina</taxon>
        <taxon>Sordariomycetes</taxon>
        <taxon>Hypocreomycetidae</taxon>
        <taxon>Glomerellales</taxon>
        <taxon>Plectosphaerellaceae</taxon>
        <taxon>Verticillium</taxon>
    </lineage>
</organism>
<accession>A0A0G4M7H8</accession>
<dbReference type="Gene3D" id="3.20.20.80">
    <property type="entry name" value="Glycosidases"/>
    <property type="match status" value="1"/>
</dbReference>
<dbReference type="PANTHER" id="PTHR36183">
    <property type="entry name" value="BETA-GLUCURONIDASE"/>
    <property type="match status" value="1"/>
</dbReference>
<dbReference type="InterPro" id="IPR031728">
    <property type="entry name" value="GlcAase_C"/>
</dbReference>
<dbReference type="AlphaFoldDB" id="A0A0G4M7H8"/>
<feature type="domain" description="Beta-glucuronidase C-terminal" evidence="2">
    <location>
        <begin position="384"/>
        <end position="485"/>
    </location>
</feature>
<evidence type="ECO:0000256" key="1">
    <source>
        <dbReference type="SAM" id="SignalP"/>
    </source>
</evidence>
<evidence type="ECO:0000313" key="3">
    <source>
        <dbReference type="EMBL" id="CRK30146.1"/>
    </source>
</evidence>
<dbReference type="SUPFAM" id="SSF51445">
    <property type="entry name" value="(Trans)glycosidases"/>
    <property type="match status" value="1"/>
</dbReference>
<evidence type="ECO:0000313" key="4">
    <source>
        <dbReference type="Proteomes" id="UP000044602"/>
    </source>
</evidence>
<dbReference type="InterPro" id="IPR052974">
    <property type="entry name" value="GH79_Enzymes"/>
</dbReference>
<name>A0A0G4M7H8_VERLO</name>
<protein>
    <recommendedName>
        <fullName evidence="2">Beta-glucuronidase C-terminal domain-containing protein</fullName>
    </recommendedName>
</protein>
<feature type="non-terminal residue" evidence="3">
    <location>
        <position position="1"/>
    </location>
</feature>
<feature type="chain" id="PRO_5002567078" description="Beta-glucuronidase C-terminal domain-containing protein" evidence="1">
    <location>
        <begin position="32"/>
        <end position="488"/>
    </location>
</feature>
<keyword evidence="4" id="KW-1185">Reference proteome</keyword>
<evidence type="ECO:0000259" key="2">
    <source>
        <dbReference type="Pfam" id="PF16862"/>
    </source>
</evidence>
<keyword evidence="1" id="KW-0732">Signal</keyword>
<feature type="signal peptide" evidence="1">
    <location>
        <begin position="1"/>
        <end position="31"/>
    </location>
</feature>
<dbReference type="Gene3D" id="2.60.40.1180">
    <property type="entry name" value="Golgi alpha-mannosidase II"/>
    <property type="match status" value="1"/>
</dbReference>
<dbReference type="Proteomes" id="UP000044602">
    <property type="component" value="Unassembled WGS sequence"/>
</dbReference>
<gene>
    <name evidence="3" type="ORF">BN1708_015764</name>
</gene>
<dbReference type="STRING" id="100787.A0A0G4M7H8"/>
<dbReference type="InterPro" id="IPR013780">
    <property type="entry name" value="Glyco_hydro_b"/>
</dbReference>